<keyword evidence="3" id="KW-1185">Reference proteome</keyword>
<dbReference type="SUPFAM" id="SSF47336">
    <property type="entry name" value="ACP-like"/>
    <property type="match status" value="1"/>
</dbReference>
<accession>A0A8J4DSK6</accession>
<sequence length="86" mass="9223">MSDDTRATIRQFICGRFPSVSISDTDDIFAIGVATSLFAMELVIFVENTFGFQVPNEELEMANFRSVEAIAALVARQSATVAGGTG</sequence>
<dbReference type="Pfam" id="PF00550">
    <property type="entry name" value="PP-binding"/>
    <property type="match status" value="1"/>
</dbReference>
<comment type="caution">
    <text evidence="2">The sequence shown here is derived from an EMBL/GenBank/DDBJ whole genome shotgun (WGS) entry which is preliminary data.</text>
</comment>
<dbReference type="Proteomes" id="UP000619260">
    <property type="component" value="Unassembled WGS sequence"/>
</dbReference>
<dbReference type="EMBL" id="BOPF01000022">
    <property type="protein sequence ID" value="GIJ48804.1"/>
    <property type="molecule type" value="Genomic_DNA"/>
</dbReference>
<name>A0A8J4DSK6_9ACTN</name>
<protein>
    <recommendedName>
        <fullName evidence="1">Carrier domain-containing protein</fullName>
    </recommendedName>
</protein>
<proteinExistence type="predicted"/>
<dbReference type="AlphaFoldDB" id="A0A8J4DSK6"/>
<dbReference type="InterPro" id="IPR009081">
    <property type="entry name" value="PP-bd_ACP"/>
</dbReference>
<organism evidence="2 3">
    <name type="scientific">Virgisporangium aliadipatigenens</name>
    <dbReference type="NCBI Taxonomy" id="741659"/>
    <lineage>
        <taxon>Bacteria</taxon>
        <taxon>Bacillati</taxon>
        <taxon>Actinomycetota</taxon>
        <taxon>Actinomycetes</taxon>
        <taxon>Micromonosporales</taxon>
        <taxon>Micromonosporaceae</taxon>
        <taxon>Virgisporangium</taxon>
    </lineage>
</organism>
<evidence type="ECO:0000259" key="1">
    <source>
        <dbReference type="PROSITE" id="PS50075"/>
    </source>
</evidence>
<reference evidence="2" key="1">
    <citation type="submission" date="2021-01" db="EMBL/GenBank/DDBJ databases">
        <title>Whole genome shotgun sequence of Virgisporangium aliadipatigenens NBRC 105644.</title>
        <authorList>
            <person name="Komaki H."/>
            <person name="Tamura T."/>
        </authorList>
    </citation>
    <scope>NUCLEOTIDE SEQUENCE</scope>
    <source>
        <strain evidence="2">NBRC 105644</strain>
    </source>
</reference>
<dbReference type="PROSITE" id="PS50075">
    <property type="entry name" value="CARRIER"/>
    <property type="match status" value="1"/>
</dbReference>
<gene>
    <name evidence="2" type="ORF">Val02_56900</name>
</gene>
<dbReference type="RefSeq" id="WP_203902276.1">
    <property type="nucleotide sequence ID" value="NZ_BOPF01000022.1"/>
</dbReference>
<evidence type="ECO:0000313" key="3">
    <source>
        <dbReference type="Proteomes" id="UP000619260"/>
    </source>
</evidence>
<evidence type="ECO:0000313" key="2">
    <source>
        <dbReference type="EMBL" id="GIJ48804.1"/>
    </source>
</evidence>
<feature type="domain" description="Carrier" evidence="1">
    <location>
        <begin position="1"/>
        <end position="78"/>
    </location>
</feature>
<dbReference type="InterPro" id="IPR036736">
    <property type="entry name" value="ACP-like_sf"/>
</dbReference>
<dbReference type="Gene3D" id="1.10.1200.10">
    <property type="entry name" value="ACP-like"/>
    <property type="match status" value="1"/>
</dbReference>